<proteinExistence type="inferred from homology"/>
<evidence type="ECO:0000256" key="1">
    <source>
        <dbReference type="ARBA" id="ARBA00008591"/>
    </source>
</evidence>
<dbReference type="EMBL" id="JABFRW010000008">
    <property type="protein sequence ID" value="NOT32664.1"/>
    <property type="molecule type" value="Genomic_DNA"/>
</dbReference>
<dbReference type="Proteomes" id="UP000580839">
    <property type="component" value="Unassembled WGS sequence"/>
</dbReference>
<dbReference type="AlphaFoldDB" id="A0A849SJD9"/>
<dbReference type="InterPro" id="IPR038078">
    <property type="entry name" value="PhoU-like_sf"/>
</dbReference>
<comment type="similarity">
    <text evidence="1">Belongs to the UPF0111 family.</text>
</comment>
<sequence length="167" mass="19060">MRFSLFPREEDFFLLFRRQAALVSEGCHRTFVTPLEREDIHNLASGLDDVLDAAEAIASRVVLFKILAPTPEAVQLTAIVEECGVQIERAVEHLESFKNLRAFTIEINRLEREADHVSRQAVAELFSGRHDLLDILRWKEIYGRLENAADRCEDVANTVEAIVLKSR</sequence>
<dbReference type="Gene3D" id="1.20.58.220">
    <property type="entry name" value="Phosphate transport system protein phou homolog 2, domain 2"/>
    <property type="match status" value="1"/>
</dbReference>
<protein>
    <submittedName>
        <fullName evidence="2">DUF47 domain-containing protein</fullName>
    </submittedName>
</protein>
<accession>A0A849SJD9</accession>
<reference evidence="2 3" key="1">
    <citation type="submission" date="2020-04" db="EMBL/GenBank/DDBJ databases">
        <title>Metagenomic profiling of ammonia- and methane-oxidizing microorganisms in a Dutch drinking water treatment plant.</title>
        <authorList>
            <person name="Poghosyan L."/>
            <person name="Leucker S."/>
        </authorList>
    </citation>
    <scope>NUCLEOTIDE SEQUENCE [LARGE SCALE GENOMIC DNA]</scope>
    <source>
        <strain evidence="2">S-RSF-IL-03</strain>
    </source>
</reference>
<dbReference type="PANTHER" id="PTHR37298:SF1">
    <property type="entry name" value="UPF0111 PROTEIN YKAA"/>
    <property type="match status" value="1"/>
</dbReference>
<dbReference type="Pfam" id="PF01865">
    <property type="entry name" value="PhoU_div"/>
    <property type="match status" value="1"/>
</dbReference>
<organism evidence="2 3">
    <name type="scientific">Eiseniibacteriota bacterium</name>
    <dbReference type="NCBI Taxonomy" id="2212470"/>
    <lineage>
        <taxon>Bacteria</taxon>
        <taxon>Candidatus Eiseniibacteriota</taxon>
    </lineage>
</organism>
<dbReference type="InterPro" id="IPR018445">
    <property type="entry name" value="Put_Phosphate_transp_reg"/>
</dbReference>
<evidence type="ECO:0000313" key="2">
    <source>
        <dbReference type="EMBL" id="NOT32664.1"/>
    </source>
</evidence>
<gene>
    <name evidence="2" type="ORF">HOP12_00670</name>
</gene>
<name>A0A849SJD9_UNCEI</name>
<dbReference type="PANTHER" id="PTHR37298">
    <property type="entry name" value="UPF0111 PROTEIN YKAA"/>
    <property type="match status" value="1"/>
</dbReference>
<dbReference type="InterPro" id="IPR052912">
    <property type="entry name" value="UPF0111_domain"/>
</dbReference>
<comment type="caution">
    <text evidence="2">The sequence shown here is derived from an EMBL/GenBank/DDBJ whole genome shotgun (WGS) entry which is preliminary data.</text>
</comment>
<dbReference type="SUPFAM" id="SSF109755">
    <property type="entry name" value="PhoU-like"/>
    <property type="match status" value="1"/>
</dbReference>
<evidence type="ECO:0000313" key="3">
    <source>
        <dbReference type="Proteomes" id="UP000580839"/>
    </source>
</evidence>